<dbReference type="CDD" id="cd02440">
    <property type="entry name" value="AdoMet_MTases"/>
    <property type="match status" value="1"/>
</dbReference>
<sequence>MLDSLLRDPVPFWDEFYRDRNKKIPFFHNVPDENLVEYFDNGRLGPGRVLELGCGPGRNAIYLAQKGCEVDAVDLSEEALDWGKERALKKNLAIHFIHQNIFDLDIEDGSYDFIYDSGCFHHLAPHRRLTYVELVNRALKPGGHFAVTCFVMGGSLGGSEISDWEVYRARSVMGGLGYTEEKLKTIFRSFTAVEVRRMKVMGAGSPTFGVPDLWTALFKKNSK</sequence>
<proteinExistence type="predicted"/>
<keyword evidence="2" id="KW-0489">Methyltransferase</keyword>
<gene>
    <name evidence="2" type="ORF">LCY76_05850</name>
</gene>
<dbReference type="GO" id="GO:0032259">
    <property type="term" value="P:methylation"/>
    <property type="evidence" value="ECO:0007669"/>
    <property type="project" value="UniProtKB-KW"/>
</dbReference>
<dbReference type="Proteomes" id="UP001139011">
    <property type="component" value="Unassembled WGS sequence"/>
</dbReference>
<dbReference type="SUPFAM" id="SSF53335">
    <property type="entry name" value="S-adenosyl-L-methionine-dependent methyltransferases"/>
    <property type="match status" value="1"/>
</dbReference>
<dbReference type="InterPro" id="IPR050723">
    <property type="entry name" value="CFA/CMAS"/>
</dbReference>
<protein>
    <submittedName>
        <fullName evidence="2">Class I SAM-dependent methyltransferase</fullName>
    </submittedName>
</protein>
<name>A0A9X1XBU0_9BACL</name>
<dbReference type="EMBL" id="JAIWJX010000002">
    <property type="protein sequence ID" value="MCK6256125.1"/>
    <property type="molecule type" value="Genomic_DNA"/>
</dbReference>
<dbReference type="Pfam" id="PF13649">
    <property type="entry name" value="Methyltransf_25"/>
    <property type="match status" value="1"/>
</dbReference>
<evidence type="ECO:0000313" key="2">
    <source>
        <dbReference type="EMBL" id="MCK6256125.1"/>
    </source>
</evidence>
<accession>A0A9X1XBU0</accession>
<dbReference type="RefSeq" id="WP_248254603.1">
    <property type="nucleotide sequence ID" value="NZ_JAIWJX010000002.1"/>
</dbReference>
<evidence type="ECO:0000313" key="3">
    <source>
        <dbReference type="Proteomes" id="UP001139011"/>
    </source>
</evidence>
<feature type="domain" description="Methyltransferase" evidence="1">
    <location>
        <begin position="49"/>
        <end position="143"/>
    </location>
</feature>
<dbReference type="PANTHER" id="PTHR43667">
    <property type="entry name" value="CYCLOPROPANE-FATTY-ACYL-PHOSPHOLIPID SYNTHASE"/>
    <property type="match status" value="1"/>
</dbReference>
<evidence type="ECO:0000259" key="1">
    <source>
        <dbReference type="Pfam" id="PF13649"/>
    </source>
</evidence>
<reference evidence="2" key="1">
    <citation type="submission" date="2021-09" db="EMBL/GenBank/DDBJ databases">
        <title>Genome analysis of Fictibacillus sp. KIGAM418 isolated from marine sediment.</title>
        <authorList>
            <person name="Seo M.-J."/>
            <person name="Cho E.-S."/>
            <person name="Hwang C.Y."/>
        </authorList>
    </citation>
    <scope>NUCLEOTIDE SEQUENCE</scope>
    <source>
        <strain evidence="2">KIGAM418</strain>
    </source>
</reference>
<dbReference type="InterPro" id="IPR029063">
    <property type="entry name" value="SAM-dependent_MTases_sf"/>
</dbReference>
<organism evidence="2 3">
    <name type="scientific">Fictibacillus marinisediminis</name>
    <dbReference type="NCBI Taxonomy" id="2878389"/>
    <lineage>
        <taxon>Bacteria</taxon>
        <taxon>Bacillati</taxon>
        <taxon>Bacillota</taxon>
        <taxon>Bacilli</taxon>
        <taxon>Bacillales</taxon>
        <taxon>Fictibacillaceae</taxon>
        <taxon>Fictibacillus</taxon>
    </lineage>
</organism>
<comment type="caution">
    <text evidence="2">The sequence shown here is derived from an EMBL/GenBank/DDBJ whole genome shotgun (WGS) entry which is preliminary data.</text>
</comment>
<dbReference type="GO" id="GO:0008168">
    <property type="term" value="F:methyltransferase activity"/>
    <property type="evidence" value="ECO:0007669"/>
    <property type="project" value="UniProtKB-KW"/>
</dbReference>
<keyword evidence="2" id="KW-0808">Transferase</keyword>
<dbReference type="PANTHER" id="PTHR43667:SF2">
    <property type="entry name" value="FATTY ACID C-METHYL TRANSFERASE"/>
    <property type="match status" value="1"/>
</dbReference>
<dbReference type="InterPro" id="IPR041698">
    <property type="entry name" value="Methyltransf_25"/>
</dbReference>
<dbReference type="Gene3D" id="3.40.50.150">
    <property type="entry name" value="Vaccinia Virus protein VP39"/>
    <property type="match status" value="1"/>
</dbReference>
<dbReference type="AlphaFoldDB" id="A0A9X1XBU0"/>
<keyword evidence="3" id="KW-1185">Reference proteome</keyword>